<proteinExistence type="predicted"/>
<dbReference type="Proteomes" id="UP001519654">
    <property type="component" value="Unassembled WGS sequence"/>
</dbReference>
<sequence>MAMALAVAGITRFEQLADTDVATLRAAVTGAGLRLAPTLPTWPEQAKKLAGN</sequence>
<evidence type="ECO:0000313" key="2">
    <source>
        <dbReference type="Proteomes" id="UP001519654"/>
    </source>
</evidence>
<evidence type="ECO:0000313" key="1">
    <source>
        <dbReference type="EMBL" id="MBU2669210.1"/>
    </source>
</evidence>
<keyword evidence="2" id="KW-1185">Reference proteome</keyword>
<name>A0ABS5Z471_9ACTN</name>
<accession>A0ABS5Z471</accession>
<protein>
    <submittedName>
        <fullName evidence="1">Uncharacterized protein</fullName>
    </submittedName>
</protein>
<gene>
    <name evidence="1" type="ORF">KOI35_37435</name>
</gene>
<comment type="caution">
    <text evidence="1">The sequence shown here is derived from an EMBL/GenBank/DDBJ whole genome shotgun (WGS) entry which is preliminary data.</text>
</comment>
<reference evidence="1 2" key="1">
    <citation type="submission" date="2021-06" db="EMBL/GenBank/DDBJ databases">
        <title>Actinoplanes lichenicola sp. nov., and Actinoplanes ovalisporus sp. nov., isolated from lichen in Thailand.</title>
        <authorList>
            <person name="Saeng-In P."/>
            <person name="Kanchanasin P."/>
            <person name="Yuki M."/>
            <person name="Kudo T."/>
            <person name="Ohkuma M."/>
            <person name="Phongsopitanun W."/>
            <person name="Tanasupawat S."/>
        </authorList>
    </citation>
    <scope>NUCLEOTIDE SEQUENCE [LARGE SCALE GENOMIC DNA]</scope>
    <source>
        <strain evidence="1 2">NBRC 110975</strain>
    </source>
</reference>
<dbReference type="EMBL" id="JAHKKG010000014">
    <property type="protein sequence ID" value="MBU2669210.1"/>
    <property type="molecule type" value="Genomic_DNA"/>
</dbReference>
<organism evidence="1 2">
    <name type="scientific">Paractinoplanes bogorensis</name>
    <dbReference type="NCBI Taxonomy" id="1610840"/>
    <lineage>
        <taxon>Bacteria</taxon>
        <taxon>Bacillati</taxon>
        <taxon>Actinomycetota</taxon>
        <taxon>Actinomycetes</taxon>
        <taxon>Micromonosporales</taxon>
        <taxon>Micromonosporaceae</taxon>
        <taxon>Paractinoplanes</taxon>
    </lineage>
</organism>